<dbReference type="GO" id="GO:0007165">
    <property type="term" value="P:signal transduction"/>
    <property type="evidence" value="ECO:0007669"/>
    <property type="project" value="UniProtKB-KW"/>
</dbReference>
<dbReference type="GO" id="GO:0006935">
    <property type="term" value="P:chemotaxis"/>
    <property type="evidence" value="ECO:0007669"/>
    <property type="project" value="UniProtKB-ARBA"/>
</dbReference>
<keyword evidence="2 4" id="KW-0807">Transducer</keyword>
<dbReference type="Gene3D" id="1.10.287.950">
    <property type="entry name" value="Methyl-accepting chemotaxis protein"/>
    <property type="match status" value="1"/>
</dbReference>
<comment type="caution">
    <text evidence="8">The sequence shown here is derived from an EMBL/GenBank/DDBJ whole genome shotgun (WGS) entry which is preliminary data.</text>
</comment>
<dbReference type="PANTHER" id="PTHR32089">
    <property type="entry name" value="METHYL-ACCEPTING CHEMOTAXIS PROTEIN MCPB"/>
    <property type="match status" value="1"/>
</dbReference>
<accession>A0A420EHK8</accession>
<keyword evidence="5" id="KW-0812">Transmembrane</keyword>
<dbReference type="Pfam" id="PF00015">
    <property type="entry name" value="MCPsignal"/>
    <property type="match status" value="1"/>
</dbReference>
<feature type="transmembrane region" description="Helical" evidence="5">
    <location>
        <begin position="302"/>
        <end position="320"/>
    </location>
</feature>
<name>A0A420EHK8_9ALTE</name>
<sequence length="655" mass="72164">MKSFRQKLLLLILPILVMLIVISAIRLLELNNKRIDLSQASVQLSLMLENSLLVHEIQKERGTTAGYIGAQGKQFSSELAQQYRATDQALENVQNFWQLNKAEIVDQDIVRMQEQVFRSLSQLSAIRAKAQSLNMKLGDALSYYTGNNTLLLTTPVIISDNSSDSHLTQQIIAFYNLLQSKERAGIERAVLSNSFAAGKFGDGVYVRFIKLMTEQESYIATFKAFAEASIEQQYLDLERGKNFSAVNEYRDQALAQNLEADAPKWFKAATLRINDLKTLEDSFAQSLTQYSSSQTKIASTGFWFWSILIIVILTSTIFMASKILKDLNRQVNSIVKVMRKVADDHNLQSSAEIIGNDELSQIARYLNSMIEGLRATMTTLSDVSQELSAAAIQSTAVSSQNASYLDQLHQQTEMITTAVEELSISIAEVSQSTTQTVAAVDLVNQSSKASESAVDEAQDVIQEVAQDVDNISLSINKLHDSSQSISSVLEVIKNIADQTNLLALNAAIEAARAGDQGRGFAVVADEVRTLAQRTQESTIEIEKIVEDFQSNSRKAYEMMNSSQAKVSQSVESSGVVRSGLDSIVNAIDKVVSSSHQVASATEEQSVVSRDIAEKIVEIDEHARETAKGGEEISAAATRLQVLAERVKQQSSLFKL</sequence>
<evidence type="ECO:0000313" key="9">
    <source>
        <dbReference type="Proteomes" id="UP000286482"/>
    </source>
</evidence>
<dbReference type="Pfam" id="PF08376">
    <property type="entry name" value="NIT"/>
    <property type="match status" value="1"/>
</dbReference>
<dbReference type="PROSITE" id="PS50885">
    <property type="entry name" value="HAMP"/>
    <property type="match status" value="1"/>
</dbReference>
<dbReference type="Pfam" id="PF00672">
    <property type="entry name" value="HAMP"/>
    <property type="match status" value="1"/>
</dbReference>
<organism evidence="8 9">
    <name type="scientific">Alginatibacterium sediminis</name>
    <dbReference type="NCBI Taxonomy" id="2164068"/>
    <lineage>
        <taxon>Bacteria</taxon>
        <taxon>Pseudomonadati</taxon>
        <taxon>Pseudomonadota</taxon>
        <taxon>Gammaproteobacteria</taxon>
        <taxon>Alteromonadales</taxon>
        <taxon>Alteromonadaceae</taxon>
        <taxon>Alginatibacterium</taxon>
    </lineage>
</organism>
<dbReference type="RefSeq" id="WP_120354167.1">
    <property type="nucleotide sequence ID" value="NZ_RAQO01000004.1"/>
</dbReference>
<dbReference type="PANTHER" id="PTHR32089:SF70">
    <property type="entry name" value="ENERGY TAXIS MODULATING METHYL ACCEPTING SENSORY TRANSDUCER"/>
    <property type="match status" value="1"/>
</dbReference>
<evidence type="ECO:0000313" key="8">
    <source>
        <dbReference type="EMBL" id="RKF20163.1"/>
    </source>
</evidence>
<protein>
    <submittedName>
        <fullName evidence="8">HAMP domain-containing protein</fullName>
    </submittedName>
</protein>
<comment type="subcellular location">
    <subcellularLocation>
        <location evidence="1">Membrane</location>
    </subcellularLocation>
</comment>
<comment type="similarity">
    <text evidence="3">Belongs to the methyl-accepting chemotaxis (MCP) protein family.</text>
</comment>
<gene>
    <name evidence="8" type="ORF">DBZ36_06875</name>
</gene>
<dbReference type="AlphaFoldDB" id="A0A420EHK8"/>
<evidence type="ECO:0000259" key="7">
    <source>
        <dbReference type="PROSITE" id="PS50885"/>
    </source>
</evidence>
<proteinExistence type="inferred from homology"/>
<keyword evidence="5" id="KW-0472">Membrane</keyword>
<evidence type="ECO:0000259" key="6">
    <source>
        <dbReference type="PROSITE" id="PS50111"/>
    </source>
</evidence>
<dbReference type="InterPro" id="IPR003660">
    <property type="entry name" value="HAMP_dom"/>
</dbReference>
<dbReference type="InterPro" id="IPR013587">
    <property type="entry name" value="Nitrate/nitrite_sensing"/>
</dbReference>
<dbReference type="SUPFAM" id="SSF58104">
    <property type="entry name" value="Methyl-accepting chemotaxis protein (MCP) signaling domain"/>
    <property type="match status" value="1"/>
</dbReference>
<dbReference type="Proteomes" id="UP000286482">
    <property type="component" value="Unassembled WGS sequence"/>
</dbReference>
<feature type="domain" description="Methyl-accepting transducer" evidence="6">
    <location>
        <begin position="383"/>
        <end position="619"/>
    </location>
</feature>
<dbReference type="InterPro" id="IPR004089">
    <property type="entry name" value="MCPsignal_dom"/>
</dbReference>
<evidence type="ECO:0000256" key="2">
    <source>
        <dbReference type="ARBA" id="ARBA00023224"/>
    </source>
</evidence>
<dbReference type="EMBL" id="RAQO01000004">
    <property type="protein sequence ID" value="RKF20163.1"/>
    <property type="molecule type" value="Genomic_DNA"/>
</dbReference>
<evidence type="ECO:0000256" key="5">
    <source>
        <dbReference type="SAM" id="Phobius"/>
    </source>
</evidence>
<dbReference type="OrthoDB" id="2489132at2"/>
<dbReference type="PROSITE" id="PS50111">
    <property type="entry name" value="CHEMOTAXIS_TRANSDUC_2"/>
    <property type="match status" value="1"/>
</dbReference>
<keyword evidence="5" id="KW-1133">Transmembrane helix</keyword>
<dbReference type="SMART" id="SM00304">
    <property type="entry name" value="HAMP"/>
    <property type="match status" value="1"/>
</dbReference>
<reference evidence="8 9" key="1">
    <citation type="submission" date="2018-09" db="EMBL/GenBank/DDBJ databases">
        <authorList>
            <person name="Wang Z."/>
        </authorList>
    </citation>
    <scope>NUCLEOTIDE SEQUENCE [LARGE SCALE GENOMIC DNA]</scope>
    <source>
        <strain evidence="8 9">ALS 81</strain>
    </source>
</reference>
<keyword evidence="9" id="KW-1185">Reference proteome</keyword>
<evidence type="ECO:0000256" key="1">
    <source>
        <dbReference type="ARBA" id="ARBA00004370"/>
    </source>
</evidence>
<dbReference type="FunFam" id="1.10.287.950:FF:000001">
    <property type="entry name" value="Methyl-accepting chemotaxis sensory transducer"/>
    <property type="match status" value="1"/>
</dbReference>
<dbReference type="GO" id="GO:0016020">
    <property type="term" value="C:membrane"/>
    <property type="evidence" value="ECO:0007669"/>
    <property type="project" value="UniProtKB-SubCell"/>
</dbReference>
<evidence type="ECO:0000256" key="3">
    <source>
        <dbReference type="ARBA" id="ARBA00029447"/>
    </source>
</evidence>
<dbReference type="SMART" id="SM00283">
    <property type="entry name" value="MA"/>
    <property type="match status" value="1"/>
</dbReference>
<feature type="domain" description="HAMP" evidence="7">
    <location>
        <begin position="325"/>
        <end position="378"/>
    </location>
</feature>
<dbReference type="CDD" id="cd11386">
    <property type="entry name" value="MCP_signal"/>
    <property type="match status" value="1"/>
</dbReference>
<dbReference type="CDD" id="cd06225">
    <property type="entry name" value="HAMP"/>
    <property type="match status" value="1"/>
</dbReference>
<evidence type="ECO:0000256" key="4">
    <source>
        <dbReference type="PROSITE-ProRule" id="PRU00284"/>
    </source>
</evidence>